<protein>
    <recommendedName>
        <fullName evidence="2">Phage tail protein X</fullName>
    </recommendedName>
</protein>
<evidence type="ECO:0008006" key="2">
    <source>
        <dbReference type="Google" id="ProtNLM"/>
    </source>
</evidence>
<proteinExistence type="predicted"/>
<name>A0A645D9G1_9ZZZZ</name>
<dbReference type="InterPro" id="IPR008861">
    <property type="entry name" value="GpX-like"/>
</dbReference>
<gene>
    <name evidence="1" type="ORF">SDC9_133047</name>
</gene>
<dbReference type="Pfam" id="PF05489">
    <property type="entry name" value="Phage_tail_X"/>
    <property type="match status" value="1"/>
</dbReference>
<reference evidence="1" key="1">
    <citation type="submission" date="2019-08" db="EMBL/GenBank/DDBJ databases">
        <authorList>
            <person name="Kucharzyk K."/>
            <person name="Murdoch R.W."/>
            <person name="Higgins S."/>
            <person name="Loffler F."/>
        </authorList>
    </citation>
    <scope>NUCLEOTIDE SEQUENCE</scope>
</reference>
<dbReference type="EMBL" id="VSSQ01034124">
    <property type="protein sequence ID" value="MPM85964.1"/>
    <property type="molecule type" value="Genomic_DNA"/>
</dbReference>
<sequence>MSNITYITEQGDKFDSIAYKVYGSAKYMPQLMAANTGYLEYYIFPAGIELQLPEITTEQAALSSLPPWRQVV</sequence>
<accession>A0A645D9G1</accession>
<dbReference type="AlphaFoldDB" id="A0A645D9G1"/>
<evidence type="ECO:0000313" key="1">
    <source>
        <dbReference type="EMBL" id="MPM85964.1"/>
    </source>
</evidence>
<organism evidence="1">
    <name type="scientific">bioreactor metagenome</name>
    <dbReference type="NCBI Taxonomy" id="1076179"/>
    <lineage>
        <taxon>unclassified sequences</taxon>
        <taxon>metagenomes</taxon>
        <taxon>ecological metagenomes</taxon>
    </lineage>
</organism>
<comment type="caution">
    <text evidence="1">The sequence shown here is derived from an EMBL/GenBank/DDBJ whole genome shotgun (WGS) entry which is preliminary data.</text>
</comment>